<feature type="compositionally biased region" description="Basic and acidic residues" evidence="1">
    <location>
        <begin position="118"/>
        <end position="135"/>
    </location>
</feature>
<dbReference type="Proteomes" id="UP000028045">
    <property type="component" value="Unassembled WGS sequence"/>
</dbReference>
<feature type="compositionally biased region" description="Polar residues" evidence="1">
    <location>
        <begin position="41"/>
        <end position="51"/>
    </location>
</feature>
<dbReference type="HOGENOM" id="CLU_122516_1_0_1"/>
<feature type="region of interest" description="Disordered" evidence="1">
    <location>
        <begin position="1"/>
        <end position="70"/>
    </location>
</feature>
<dbReference type="EMBL" id="KL648298">
    <property type="protein sequence ID" value="KEY71417.1"/>
    <property type="molecule type" value="Genomic_DNA"/>
</dbReference>
<feature type="region of interest" description="Disordered" evidence="1">
    <location>
        <begin position="108"/>
        <end position="152"/>
    </location>
</feature>
<sequence length="152" mass="17367">MPLFSKSNHPVDSADPGHGGEKPLPEPRPGTSGTEALLVSNRRQASHQFQRAQRVERAYRARKRATAARRDYQVARDHFKEALRHLREGLVVAGRCAGALPYVVGEKRRQRALARKKRLEERLARETREEEREAGDGEEQQQQQEERPERAG</sequence>
<dbReference type="AlphaFoldDB" id="A0A084B1I8"/>
<proteinExistence type="predicted"/>
<keyword evidence="3" id="KW-1185">Reference proteome</keyword>
<accession>A0A084B1I8</accession>
<gene>
    <name evidence="2" type="ORF">S7711_05679</name>
</gene>
<feature type="compositionally biased region" description="Polar residues" evidence="1">
    <location>
        <begin position="1"/>
        <end position="10"/>
    </location>
</feature>
<name>A0A084B1I8_STACB</name>
<evidence type="ECO:0000256" key="1">
    <source>
        <dbReference type="SAM" id="MobiDB-lite"/>
    </source>
</evidence>
<feature type="compositionally biased region" description="Basic residues" evidence="1">
    <location>
        <begin position="108"/>
        <end position="117"/>
    </location>
</feature>
<evidence type="ECO:0000313" key="3">
    <source>
        <dbReference type="Proteomes" id="UP000028045"/>
    </source>
</evidence>
<protein>
    <submittedName>
        <fullName evidence="2">Uncharacterized protein</fullName>
    </submittedName>
</protein>
<organism evidence="2 3">
    <name type="scientific">Stachybotrys chartarum (strain CBS 109288 / IBT 7711)</name>
    <name type="common">Toxic black mold</name>
    <name type="synonym">Stilbospora chartarum</name>
    <dbReference type="NCBI Taxonomy" id="1280523"/>
    <lineage>
        <taxon>Eukaryota</taxon>
        <taxon>Fungi</taxon>
        <taxon>Dikarya</taxon>
        <taxon>Ascomycota</taxon>
        <taxon>Pezizomycotina</taxon>
        <taxon>Sordariomycetes</taxon>
        <taxon>Hypocreomycetidae</taxon>
        <taxon>Hypocreales</taxon>
        <taxon>Stachybotryaceae</taxon>
        <taxon>Stachybotrys</taxon>
    </lineage>
</organism>
<reference evidence="2 3" key="1">
    <citation type="journal article" date="2014" name="BMC Genomics">
        <title>Comparative genome sequencing reveals chemotype-specific gene clusters in the toxigenic black mold Stachybotrys.</title>
        <authorList>
            <person name="Semeiks J."/>
            <person name="Borek D."/>
            <person name="Otwinowski Z."/>
            <person name="Grishin N.V."/>
        </authorList>
    </citation>
    <scope>NUCLEOTIDE SEQUENCE [LARGE SCALE GENOMIC DNA]</scope>
    <source>
        <strain evidence="3">CBS 109288 / IBT 7711</strain>
    </source>
</reference>
<evidence type="ECO:0000313" key="2">
    <source>
        <dbReference type="EMBL" id="KEY71417.1"/>
    </source>
</evidence>
<dbReference type="OrthoDB" id="4771937at2759"/>